<dbReference type="AlphaFoldDB" id="A0AAV0YCN0"/>
<dbReference type="Proteomes" id="UP001160148">
    <property type="component" value="Unassembled WGS sequence"/>
</dbReference>
<keyword evidence="2" id="KW-1185">Reference proteome</keyword>
<dbReference type="PANTHER" id="PTHR45913">
    <property type="entry name" value="EPM2A-INTERACTING PROTEIN 1"/>
    <property type="match status" value="1"/>
</dbReference>
<protein>
    <recommendedName>
        <fullName evidence="3">Zinc finger BED domain-containing protein 5</fullName>
    </recommendedName>
</protein>
<sequence>MLKKLELWRKRALQNNFNHFPTLYAFIESSDEVFPQDTKDIIIEHLQILKHSFRKYFPVPDKNKNWVVDPFNADVPDITGLTTTQENQLIEISSNSNLKRVFKESSLSSFWLSIRQDYPEISDSALRPLMLFSTTYLCEKGFSAYVYTKNKYRNRLNIESDLRIQLSNIDPKIPDLVLKKQHHPSH</sequence>
<evidence type="ECO:0000313" key="1">
    <source>
        <dbReference type="EMBL" id="CAI6377241.1"/>
    </source>
</evidence>
<evidence type="ECO:0000313" key="2">
    <source>
        <dbReference type="Proteomes" id="UP001160148"/>
    </source>
</evidence>
<dbReference type="EMBL" id="CARXXK010001673">
    <property type="protein sequence ID" value="CAI6377241.1"/>
    <property type="molecule type" value="Genomic_DNA"/>
</dbReference>
<organism evidence="1 2">
    <name type="scientific">Macrosiphum euphorbiae</name>
    <name type="common">potato aphid</name>
    <dbReference type="NCBI Taxonomy" id="13131"/>
    <lineage>
        <taxon>Eukaryota</taxon>
        <taxon>Metazoa</taxon>
        <taxon>Ecdysozoa</taxon>
        <taxon>Arthropoda</taxon>
        <taxon>Hexapoda</taxon>
        <taxon>Insecta</taxon>
        <taxon>Pterygota</taxon>
        <taxon>Neoptera</taxon>
        <taxon>Paraneoptera</taxon>
        <taxon>Hemiptera</taxon>
        <taxon>Sternorrhyncha</taxon>
        <taxon>Aphidomorpha</taxon>
        <taxon>Aphidoidea</taxon>
        <taxon>Aphididae</taxon>
        <taxon>Macrosiphini</taxon>
        <taxon>Macrosiphum</taxon>
    </lineage>
</organism>
<dbReference type="PANTHER" id="PTHR45913:SF19">
    <property type="entry name" value="LOW QUALITY PROTEIN: ZINC FINGER BED DOMAIN-CONTAINING PROTEIN 5-LIKE"/>
    <property type="match status" value="1"/>
</dbReference>
<gene>
    <name evidence="1" type="ORF">MEUPH1_LOCUS30531</name>
</gene>
<evidence type="ECO:0008006" key="3">
    <source>
        <dbReference type="Google" id="ProtNLM"/>
    </source>
</evidence>
<accession>A0AAV0YCN0</accession>
<comment type="caution">
    <text evidence="1">The sequence shown here is derived from an EMBL/GenBank/DDBJ whole genome shotgun (WGS) entry which is preliminary data.</text>
</comment>
<name>A0AAV0YCN0_9HEMI</name>
<proteinExistence type="predicted"/>
<reference evidence="1 2" key="1">
    <citation type="submission" date="2023-01" db="EMBL/GenBank/DDBJ databases">
        <authorList>
            <person name="Whitehead M."/>
        </authorList>
    </citation>
    <scope>NUCLEOTIDE SEQUENCE [LARGE SCALE GENOMIC DNA]</scope>
</reference>